<dbReference type="InterPro" id="IPR001296">
    <property type="entry name" value="Glyco_trans_1"/>
</dbReference>
<dbReference type="Gene3D" id="3.40.50.2000">
    <property type="entry name" value="Glycogen Phosphorylase B"/>
    <property type="match status" value="2"/>
</dbReference>
<dbReference type="InterPro" id="IPR001830">
    <property type="entry name" value="Glyco_trans_20"/>
</dbReference>
<proteinExistence type="predicted"/>
<dbReference type="Pfam" id="PF00534">
    <property type="entry name" value="Glycos_transf_1"/>
    <property type="match status" value="1"/>
</dbReference>
<protein>
    <submittedName>
        <fullName evidence="2">Glycosyl transferase</fullName>
    </submittedName>
</protein>
<reference evidence="2" key="1">
    <citation type="journal article" date="2014" name="Int. J. Syst. Evol. Microbiol.">
        <title>Complete genome sequence of Corynebacterium casei LMG S-19264T (=DSM 44701T), isolated from a smear-ripened cheese.</title>
        <authorList>
            <consortium name="US DOE Joint Genome Institute (JGI-PGF)"/>
            <person name="Walter F."/>
            <person name="Albersmeier A."/>
            <person name="Kalinowski J."/>
            <person name="Ruckert C."/>
        </authorList>
    </citation>
    <scope>NUCLEOTIDE SEQUENCE</scope>
    <source>
        <strain evidence="2">JCM 10088</strain>
    </source>
</reference>
<feature type="domain" description="Glycosyl transferase family 1" evidence="1">
    <location>
        <begin position="251"/>
        <end position="409"/>
    </location>
</feature>
<dbReference type="SUPFAM" id="SSF53756">
    <property type="entry name" value="UDP-Glycosyltransferase/glycogen phosphorylase"/>
    <property type="match status" value="1"/>
</dbReference>
<evidence type="ECO:0000259" key="1">
    <source>
        <dbReference type="Pfam" id="PF00534"/>
    </source>
</evidence>
<dbReference type="EMBL" id="BMNL01000001">
    <property type="protein sequence ID" value="GGP18942.1"/>
    <property type="molecule type" value="Genomic_DNA"/>
</dbReference>
<dbReference type="PANTHER" id="PTHR12526">
    <property type="entry name" value="GLYCOSYLTRANSFERASE"/>
    <property type="match status" value="1"/>
</dbReference>
<evidence type="ECO:0000313" key="3">
    <source>
        <dbReference type="Proteomes" id="UP000610960"/>
    </source>
</evidence>
<reference evidence="2" key="2">
    <citation type="submission" date="2020-09" db="EMBL/GenBank/DDBJ databases">
        <authorList>
            <person name="Sun Q."/>
            <person name="Ohkuma M."/>
        </authorList>
    </citation>
    <scope>NUCLEOTIDE SEQUENCE</scope>
    <source>
        <strain evidence="2">JCM 10088</strain>
    </source>
</reference>
<dbReference type="CDD" id="cd03801">
    <property type="entry name" value="GT4_PimA-like"/>
    <property type="match status" value="1"/>
</dbReference>
<dbReference type="GO" id="GO:0016757">
    <property type="term" value="F:glycosyltransferase activity"/>
    <property type="evidence" value="ECO:0007669"/>
    <property type="project" value="InterPro"/>
</dbReference>
<organism evidence="2 3">
    <name type="scientific">Thermocladium modestius</name>
    <dbReference type="NCBI Taxonomy" id="62609"/>
    <lineage>
        <taxon>Archaea</taxon>
        <taxon>Thermoproteota</taxon>
        <taxon>Thermoprotei</taxon>
        <taxon>Thermoproteales</taxon>
        <taxon>Thermoproteaceae</taxon>
        <taxon>Thermocladium</taxon>
    </lineage>
</organism>
<keyword evidence="2" id="KW-0808">Transferase</keyword>
<name>A0A830GQQ3_9CREN</name>
<dbReference type="Pfam" id="PF00982">
    <property type="entry name" value="Glyco_transf_20"/>
    <property type="match status" value="1"/>
</dbReference>
<keyword evidence="3" id="KW-1185">Reference proteome</keyword>
<dbReference type="PANTHER" id="PTHR12526:SF630">
    <property type="entry name" value="GLYCOSYLTRANSFERASE"/>
    <property type="match status" value="1"/>
</dbReference>
<dbReference type="AlphaFoldDB" id="A0A830GQQ3"/>
<gene>
    <name evidence="2" type="ORF">GCM10007981_00620</name>
</gene>
<comment type="caution">
    <text evidence="2">The sequence shown here is derived from an EMBL/GenBank/DDBJ whole genome shotgun (WGS) entry which is preliminary data.</text>
</comment>
<sequence length="444" mass="48751">MGIRAVVSTQTPLVRFKLSMEELLIKYGEADCVDVEAMDAEDYQKSPGGVTAMVGPMVSSLIRSGEFSSVRWVSFNPSAPPCFVASGIENHSVYMPSEKVPLYTNFKEALWNEIHGISRMELDRAEYEAFASFNWAVAEKLMAFLNDTDVYWVHDFQLMLVSNIIGPSAPVVYQWHIPFIPSLMQPSIARFIVKNMEVADSLIVSTRREMEGLTRMGYHGRAFQVYPWVDEAQHSVPPGAVGEAVSRYGLEGKEVVLVVARMDPIKRQDVAIRAFAEVAKRRRDAVLVLVGNGSFTSSGLGHGKGAEWRGKLTALVRELGLGDRVKMLGFVDDRSLAALYEASRLVVLPSQLEGFGITTLEAWLHGRPVVVSSGAGSSELVVDGVNGFVFRANDEGDLAAKMLQALMGDGDAMGSNGRQVATMHTMAKTMERLTQIFKETTESA</sequence>
<accession>A0A830GQQ3</accession>
<dbReference type="GO" id="GO:0005992">
    <property type="term" value="P:trehalose biosynthetic process"/>
    <property type="evidence" value="ECO:0007669"/>
    <property type="project" value="InterPro"/>
</dbReference>
<dbReference type="OrthoDB" id="132546at2157"/>
<dbReference type="RefSeq" id="WP_188595492.1">
    <property type="nucleotide sequence ID" value="NZ_BMNL01000001.1"/>
</dbReference>
<dbReference type="Proteomes" id="UP000610960">
    <property type="component" value="Unassembled WGS sequence"/>
</dbReference>
<evidence type="ECO:0000313" key="2">
    <source>
        <dbReference type="EMBL" id="GGP18942.1"/>
    </source>
</evidence>